<dbReference type="SUPFAM" id="SSF53448">
    <property type="entry name" value="Nucleotide-diphospho-sugar transferases"/>
    <property type="match status" value="1"/>
</dbReference>
<name>A0A2W1NNY6_PAEXE</name>
<protein>
    <recommendedName>
        <fullName evidence="8">Probable molybdenum cofactor guanylyltransferase</fullName>
        <shortName evidence="8">MoCo guanylyltransferase</shortName>
        <ecNumber evidence="8">2.7.7.77</ecNumber>
    </recommendedName>
    <alternativeName>
        <fullName evidence="8">GTP:molybdopterin guanylyltransferase</fullName>
    </alternativeName>
    <alternativeName>
        <fullName evidence="8">Mo-MPT guanylyltransferase</fullName>
    </alternativeName>
    <alternativeName>
        <fullName evidence="8">Molybdopterin guanylyltransferase</fullName>
    </alternativeName>
    <alternativeName>
        <fullName evidence="8">Molybdopterin-guanine dinucleotide synthase</fullName>
        <shortName evidence="8">MGD synthase</shortName>
    </alternativeName>
</protein>
<keyword evidence="10" id="KW-0548">Nucleotidyltransferase</keyword>
<dbReference type="GO" id="GO:0061603">
    <property type="term" value="F:molybdenum cofactor guanylyltransferase activity"/>
    <property type="evidence" value="ECO:0007669"/>
    <property type="project" value="UniProtKB-EC"/>
</dbReference>
<comment type="domain">
    <text evidence="8">The N-terminal domain determines nucleotide recognition and specific binding, while the C-terminal domain determines the specific binding to the target protein.</text>
</comment>
<feature type="binding site" evidence="8">
    <location>
        <position position="115"/>
    </location>
    <ligand>
        <name>GTP</name>
        <dbReference type="ChEBI" id="CHEBI:37565"/>
    </ligand>
</feature>
<feature type="binding site" evidence="8">
    <location>
        <begin position="19"/>
        <end position="21"/>
    </location>
    <ligand>
        <name>GTP</name>
        <dbReference type="ChEBI" id="CHEBI:37565"/>
    </ligand>
</feature>
<dbReference type="CDD" id="cd02503">
    <property type="entry name" value="MobA"/>
    <property type="match status" value="1"/>
</dbReference>
<gene>
    <name evidence="8" type="primary">mobA</name>
    <name evidence="10" type="ORF">CBW46_007370</name>
</gene>
<feature type="binding site" evidence="8">
    <location>
        <position position="115"/>
    </location>
    <ligand>
        <name>Mg(2+)</name>
        <dbReference type="ChEBI" id="CHEBI:18420"/>
    </ligand>
</feature>
<comment type="function">
    <text evidence="8">Transfers a GMP moiety from GTP to Mo-molybdopterin (Mo-MPT) cofactor (Moco or molybdenum cofactor) to form Mo-molybdopterin guanine dinucleotide (Mo-MGD) cofactor.</text>
</comment>
<keyword evidence="3 8" id="KW-0479">Metal-binding</keyword>
<dbReference type="OrthoDB" id="9788394at2"/>
<accession>A0A2W1NNY6</accession>
<keyword evidence="6 8" id="KW-0342">GTP-binding</keyword>
<dbReference type="HAMAP" id="MF_00316">
    <property type="entry name" value="MobA"/>
    <property type="match status" value="1"/>
</dbReference>
<comment type="similarity">
    <text evidence="8">Belongs to the MobA family.</text>
</comment>
<keyword evidence="1 8" id="KW-0963">Cytoplasm</keyword>
<dbReference type="GO" id="GO:0046872">
    <property type="term" value="F:metal ion binding"/>
    <property type="evidence" value="ECO:0007669"/>
    <property type="project" value="UniProtKB-KW"/>
</dbReference>
<dbReference type="InterPro" id="IPR013482">
    <property type="entry name" value="Molybde_CF_guanTrfase"/>
</dbReference>
<comment type="cofactor">
    <cofactor evidence="8">
        <name>Mg(2+)</name>
        <dbReference type="ChEBI" id="CHEBI:18420"/>
    </cofactor>
</comment>
<sequence length="222" mass="24658">MEEITLTSVSRQQITGVVLAGGLNRRMGGRLKALLELNGQAFIHRQLDEMSKLCGEVVIVTNQPELFALECRQLKERRLDARFVRDLHPGKGPLAGLQAAMAAADHDNLWVVACDMPYISAAAAALLHEVRSAHDHDAAVPVLRGRLQPLHAMYHRRSRGIIDKLLDQGQYKMTGLLEQLDYARVEDRVLEQRGIRTGFAENVNTPEDLELLQNHKGCGGSL</sequence>
<evidence type="ECO:0000256" key="1">
    <source>
        <dbReference type="ARBA" id="ARBA00022490"/>
    </source>
</evidence>
<dbReference type="PANTHER" id="PTHR19136:SF81">
    <property type="entry name" value="MOLYBDENUM COFACTOR GUANYLYLTRANSFERASE"/>
    <property type="match status" value="1"/>
</dbReference>
<evidence type="ECO:0000256" key="3">
    <source>
        <dbReference type="ARBA" id="ARBA00022723"/>
    </source>
</evidence>
<dbReference type="InterPro" id="IPR025877">
    <property type="entry name" value="MobA-like_NTP_Trfase"/>
</dbReference>
<evidence type="ECO:0000256" key="2">
    <source>
        <dbReference type="ARBA" id="ARBA00022679"/>
    </source>
</evidence>
<dbReference type="Pfam" id="PF12804">
    <property type="entry name" value="NTP_transf_3"/>
    <property type="match status" value="1"/>
</dbReference>
<comment type="catalytic activity">
    <reaction evidence="8">
        <text>Mo-molybdopterin + GTP + H(+) = Mo-molybdopterin guanine dinucleotide + diphosphate</text>
        <dbReference type="Rhea" id="RHEA:34243"/>
        <dbReference type="ChEBI" id="CHEBI:15378"/>
        <dbReference type="ChEBI" id="CHEBI:33019"/>
        <dbReference type="ChEBI" id="CHEBI:37565"/>
        <dbReference type="ChEBI" id="CHEBI:71302"/>
        <dbReference type="ChEBI" id="CHEBI:71310"/>
        <dbReference type="EC" id="2.7.7.77"/>
    </reaction>
</comment>
<comment type="caution">
    <text evidence="8">Lacks conserved residue(s) required for the propagation of feature annotation.</text>
</comment>
<evidence type="ECO:0000256" key="5">
    <source>
        <dbReference type="ARBA" id="ARBA00022842"/>
    </source>
</evidence>
<evidence type="ECO:0000256" key="7">
    <source>
        <dbReference type="ARBA" id="ARBA00023150"/>
    </source>
</evidence>
<evidence type="ECO:0000259" key="9">
    <source>
        <dbReference type="Pfam" id="PF12804"/>
    </source>
</evidence>
<comment type="caution">
    <text evidence="10">The sequence shown here is derived from an EMBL/GenBank/DDBJ whole genome shotgun (WGS) entry which is preliminary data.</text>
</comment>
<dbReference type="EMBL" id="NHRJ02000003">
    <property type="protein sequence ID" value="PZE21185.1"/>
    <property type="molecule type" value="Genomic_DNA"/>
</dbReference>
<evidence type="ECO:0000313" key="11">
    <source>
        <dbReference type="Proteomes" id="UP000214746"/>
    </source>
</evidence>
<dbReference type="EC" id="2.7.7.77" evidence="8"/>
<keyword evidence="7 8" id="KW-0501">Molybdenum cofactor biosynthesis</keyword>
<feature type="binding site" evidence="8">
    <location>
        <position position="32"/>
    </location>
    <ligand>
        <name>GTP</name>
        <dbReference type="ChEBI" id="CHEBI:37565"/>
    </ligand>
</feature>
<feature type="binding site" evidence="8">
    <location>
        <position position="86"/>
    </location>
    <ligand>
        <name>GTP</name>
        <dbReference type="ChEBI" id="CHEBI:37565"/>
    </ligand>
</feature>
<keyword evidence="2 8" id="KW-0808">Transferase</keyword>
<proteinExistence type="inferred from homology"/>
<dbReference type="Proteomes" id="UP000214746">
    <property type="component" value="Unassembled WGS sequence"/>
</dbReference>
<evidence type="ECO:0000256" key="8">
    <source>
        <dbReference type="HAMAP-Rule" id="MF_00316"/>
    </source>
</evidence>
<evidence type="ECO:0000313" key="10">
    <source>
        <dbReference type="EMBL" id="PZE21185.1"/>
    </source>
</evidence>
<feature type="domain" description="MobA-like NTP transferase" evidence="9">
    <location>
        <begin position="16"/>
        <end position="179"/>
    </location>
</feature>
<keyword evidence="5 8" id="KW-0460">Magnesium</keyword>
<reference evidence="10" key="1">
    <citation type="submission" date="2018-06" db="EMBL/GenBank/DDBJ databases">
        <title>Paenibacillus xerothermodurans sp. nov. an extremely dry heat resistant spore forming bacterium isolated from the soil of Cape Canaveral, Florida.</title>
        <authorList>
            <person name="Seuylemezian A."/>
            <person name="Kaur N."/>
            <person name="Patil P."/>
            <person name="Patil P."/>
            <person name="Mayilraj S."/>
            <person name="Vaishampayan P."/>
        </authorList>
    </citation>
    <scope>NUCLEOTIDE SEQUENCE [LARGE SCALE GENOMIC DNA]</scope>
    <source>
        <strain evidence="10">ATCC 27380</strain>
    </source>
</reference>
<dbReference type="PANTHER" id="PTHR19136">
    <property type="entry name" value="MOLYBDENUM COFACTOR GUANYLYLTRANSFERASE"/>
    <property type="match status" value="1"/>
</dbReference>
<evidence type="ECO:0000256" key="6">
    <source>
        <dbReference type="ARBA" id="ARBA00023134"/>
    </source>
</evidence>
<dbReference type="GO" id="GO:0006777">
    <property type="term" value="P:Mo-molybdopterin cofactor biosynthetic process"/>
    <property type="evidence" value="ECO:0007669"/>
    <property type="project" value="UniProtKB-KW"/>
</dbReference>
<dbReference type="Gene3D" id="3.90.550.10">
    <property type="entry name" value="Spore Coat Polysaccharide Biosynthesis Protein SpsA, Chain A"/>
    <property type="match status" value="1"/>
</dbReference>
<dbReference type="AlphaFoldDB" id="A0A2W1NNY6"/>
<keyword evidence="11" id="KW-1185">Reference proteome</keyword>
<keyword evidence="4 8" id="KW-0547">Nucleotide-binding</keyword>
<dbReference type="GO" id="GO:0005525">
    <property type="term" value="F:GTP binding"/>
    <property type="evidence" value="ECO:0007669"/>
    <property type="project" value="UniProtKB-UniRule"/>
</dbReference>
<dbReference type="GO" id="GO:0005737">
    <property type="term" value="C:cytoplasm"/>
    <property type="evidence" value="ECO:0007669"/>
    <property type="project" value="UniProtKB-SubCell"/>
</dbReference>
<comment type="subcellular location">
    <subcellularLocation>
        <location evidence="8">Cytoplasm</location>
    </subcellularLocation>
</comment>
<dbReference type="InterPro" id="IPR029044">
    <property type="entry name" value="Nucleotide-diphossugar_trans"/>
</dbReference>
<organism evidence="10 11">
    <name type="scientific">Paenibacillus xerothermodurans</name>
    <dbReference type="NCBI Taxonomy" id="1977292"/>
    <lineage>
        <taxon>Bacteria</taxon>
        <taxon>Bacillati</taxon>
        <taxon>Bacillota</taxon>
        <taxon>Bacilli</taxon>
        <taxon>Bacillales</taxon>
        <taxon>Paenibacillaceae</taxon>
        <taxon>Paenibacillus</taxon>
    </lineage>
</organism>
<evidence type="ECO:0000256" key="4">
    <source>
        <dbReference type="ARBA" id="ARBA00022741"/>
    </source>
</evidence>